<organism evidence="9 10">
    <name type="scientific">Streptomyces thioluteus</name>
    <dbReference type="NCBI Taxonomy" id="66431"/>
    <lineage>
        <taxon>Bacteria</taxon>
        <taxon>Bacillati</taxon>
        <taxon>Actinomycetota</taxon>
        <taxon>Actinomycetes</taxon>
        <taxon>Kitasatosporales</taxon>
        <taxon>Streptomycetaceae</taxon>
        <taxon>Streptomyces</taxon>
    </lineage>
</organism>
<keyword evidence="4 7" id="KW-1133">Transmembrane helix</keyword>
<gene>
    <name evidence="9" type="ORF">GCM10020221_26420</name>
</gene>
<evidence type="ECO:0000256" key="7">
    <source>
        <dbReference type="SAM" id="Phobius"/>
    </source>
</evidence>
<dbReference type="Gene3D" id="1.20.1250.20">
    <property type="entry name" value="MFS general substrate transporter like domains"/>
    <property type="match status" value="1"/>
</dbReference>
<evidence type="ECO:0000256" key="1">
    <source>
        <dbReference type="ARBA" id="ARBA00004651"/>
    </source>
</evidence>
<feature type="domain" description="Major facilitator superfamily (MFS) profile" evidence="8">
    <location>
        <begin position="1"/>
        <end position="159"/>
    </location>
</feature>
<dbReference type="EMBL" id="BAAAXZ010000101">
    <property type="protein sequence ID" value="GAA2929311.1"/>
    <property type="molecule type" value="Genomic_DNA"/>
</dbReference>
<comment type="caution">
    <text evidence="9">The sequence shown here is derived from an EMBL/GenBank/DDBJ whole genome shotgun (WGS) entry which is preliminary data.</text>
</comment>
<evidence type="ECO:0000256" key="2">
    <source>
        <dbReference type="ARBA" id="ARBA00022448"/>
    </source>
</evidence>
<dbReference type="Pfam" id="PF07690">
    <property type="entry name" value="MFS_1"/>
    <property type="match status" value="1"/>
</dbReference>
<dbReference type="InterPro" id="IPR036259">
    <property type="entry name" value="MFS_trans_sf"/>
</dbReference>
<feature type="transmembrane region" description="Helical" evidence="7">
    <location>
        <begin position="86"/>
        <end position="103"/>
    </location>
</feature>
<dbReference type="PROSITE" id="PS50850">
    <property type="entry name" value="MFS"/>
    <property type="match status" value="1"/>
</dbReference>
<keyword evidence="5 7" id="KW-0472">Membrane</keyword>
<name>A0ABP6JCW5_STRTU</name>
<evidence type="ECO:0000313" key="9">
    <source>
        <dbReference type="EMBL" id="GAA2929311.1"/>
    </source>
</evidence>
<keyword evidence="3 7" id="KW-0812">Transmembrane</keyword>
<dbReference type="InterPro" id="IPR011701">
    <property type="entry name" value="MFS"/>
</dbReference>
<dbReference type="PANTHER" id="PTHR42718:SF9">
    <property type="entry name" value="MAJOR FACILITATOR SUPERFAMILY MULTIDRUG TRANSPORTER MFSC"/>
    <property type="match status" value="1"/>
</dbReference>
<feature type="transmembrane region" description="Helical" evidence="7">
    <location>
        <begin position="124"/>
        <end position="147"/>
    </location>
</feature>
<reference evidence="10" key="1">
    <citation type="journal article" date="2019" name="Int. J. Syst. Evol. Microbiol.">
        <title>The Global Catalogue of Microorganisms (GCM) 10K type strain sequencing project: providing services to taxonomists for standard genome sequencing and annotation.</title>
        <authorList>
            <consortium name="The Broad Institute Genomics Platform"/>
            <consortium name="The Broad Institute Genome Sequencing Center for Infectious Disease"/>
            <person name="Wu L."/>
            <person name="Ma J."/>
        </authorList>
    </citation>
    <scope>NUCLEOTIDE SEQUENCE [LARGE SCALE GENOMIC DNA]</scope>
    <source>
        <strain evidence="10">JCM 4087</strain>
    </source>
</reference>
<comment type="subcellular location">
    <subcellularLocation>
        <location evidence="1">Cell membrane</location>
        <topology evidence="1">Multi-pass membrane protein</topology>
    </subcellularLocation>
</comment>
<dbReference type="Proteomes" id="UP001501102">
    <property type="component" value="Unassembled WGS sequence"/>
</dbReference>
<dbReference type="SUPFAM" id="SSF103473">
    <property type="entry name" value="MFS general substrate transporter"/>
    <property type="match status" value="1"/>
</dbReference>
<accession>A0ABP6JCW5</accession>
<sequence length="159" mass="16378">MGGSVALAAGPVLGGLLTETAGWRAVFLLNIPVGAAALALLVRTAPSPRRPRSLDPAGQAAAVLTLTGLTFAVIEGGHAGWSSPTAVGALAVAVLSGLAFVVAERRHREPMVPLGMFRQRGVALPLVVGFASNCGFYGVVFLLGLYYQQLRGMSGRRRG</sequence>
<evidence type="ECO:0000256" key="5">
    <source>
        <dbReference type="ARBA" id="ARBA00023136"/>
    </source>
</evidence>
<protein>
    <recommendedName>
        <fullName evidence="8">Major facilitator superfamily (MFS) profile domain-containing protein</fullName>
    </recommendedName>
</protein>
<feature type="transmembrane region" description="Helical" evidence="7">
    <location>
        <begin position="54"/>
        <end position="74"/>
    </location>
</feature>
<proteinExistence type="predicted"/>
<evidence type="ECO:0000259" key="8">
    <source>
        <dbReference type="PROSITE" id="PS50850"/>
    </source>
</evidence>
<evidence type="ECO:0000256" key="6">
    <source>
        <dbReference type="ARBA" id="ARBA00023251"/>
    </source>
</evidence>
<keyword evidence="6" id="KW-0046">Antibiotic resistance</keyword>
<evidence type="ECO:0000313" key="10">
    <source>
        <dbReference type="Proteomes" id="UP001501102"/>
    </source>
</evidence>
<evidence type="ECO:0000256" key="3">
    <source>
        <dbReference type="ARBA" id="ARBA00022692"/>
    </source>
</evidence>
<evidence type="ECO:0000256" key="4">
    <source>
        <dbReference type="ARBA" id="ARBA00022989"/>
    </source>
</evidence>
<dbReference type="InterPro" id="IPR020846">
    <property type="entry name" value="MFS_dom"/>
</dbReference>
<keyword evidence="2" id="KW-0813">Transport</keyword>
<dbReference type="PANTHER" id="PTHR42718">
    <property type="entry name" value="MAJOR FACILITATOR SUPERFAMILY MULTIDRUG TRANSPORTER MFSC"/>
    <property type="match status" value="1"/>
</dbReference>
<feature type="transmembrane region" description="Helical" evidence="7">
    <location>
        <begin position="21"/>
        <end position="42"/>
    </location>
</feature>
<keyword evidence="10" id="KW-1185">Reference proteome</keyword>